<dbReference type="Proteomes" id="UP001154282">
    <property type="component" value="Unassembled WGS sequence"/>
</dbReference>
<dbReference type="AlphaFoldDB" id="A0AAV0NP20"/>
<accession>A0AAV0NP20</accession>
<keyword evidence="2" id="KW-1185">Reference proteome</keyword>
<organism evidence="1 2">
    <name type="scientific">Linum tenue</name>
    <dbReference type="NCBI Taxonomy" id="586396"/>
    <lineage>
        <taxon>Eukaryota</taxon>
        <taxon>Viridiplantae</taxon>
        <taxon>Streptophyta</taxon>
        <taxon>Embryophyta</taxon>
        <taxon>Tracheophyta</taxon>
        <taxon>Spermatophyta</taxon>
        <taxon>Magnoliopsida</taxon>
        <taxon>eudicotyledons</taxon>
        <taxon>Gunneridae</taxon>
        <taxon>Pentapetalae</taxon>
        <taxon>rosids</taxon>
        <taxon>fabids</taxon>
        <taxon>Malpighiales</taxon>
        <taxon>Linaceae</taxon>
        <taxon>Linum</taxon>
    </lineage>
</organism>
<proteinExistence type="predicted"/>
<dbReference type="EMBL" id="CAMGYJ010000008">
    <property type="protein sequence ID" value="CAI0460137.1"/>
    <property type="molecule type" value="Genomic_DNA"/>
</dbReference>
<sequence length="60" mass="6802">MLTSLQSQSLAGSWQVRNSATLRLRLSALSCRLGSRDVWRKRLLLRLSLTQKRSTSLLST</sequence>
<gene>
    <name evidence="1" type="ORF">LITE_LOCUS34348</name>
</gene>
<reference evidence="1" key="1">
    <citation type="submission" date="2022-08" db="EMBL/GenBank/DDBJ databases">
        <authorList>
            <person name="Gutierrez-Valencia J."/>
        </authorList>
    </citation>
    <scope>NUCLEOTIDE SEQUENCE</scope>
</reference>
<protein>
    <submittedName>
        <fullName evidence="1">Uncharacterized protein</fullName>
    </submittedName>
</protein>
<evidence type="ECO:0000313" key="1">
    <source>
        <dbReference type="EMBL" id="CAI0460137.1"/>
    </source>
</evidence>
<name>A0AAV0NP20_9ROSI</name>
<evidence type="ECO:0000313" key="2">
    <source>
        <dbReference type="Proteomes" id="UP001154282"/>
    </source>
</evidence>
<comment type="caution">
    <text evidence="1">The sequence shown here is derived from an EMBL/GenBank/DDBJ whole genome shotgun (WGS) entry which is preliminary data.</text>
</comment>